<dbReference type="RefSeq" id="WP_263710628.1">
    <property type="nucleotide sequence ID" value="NZ_JAOWKX010000001.1"/>
</dbReference>
<dbReference type="InterPro" id="IPR057955">
    <property type="entry name" value="SF0329-like"/>
</dbReference>
<name>A0ABT3A413_9ALTE</name>
<protein>
    <submittedName>
        <fullName evidence="1">Uncharacterized protein</fullName>
    </submittedName>
</protein>
<evidence type="ECO:0000313" key="1">
    <source>
        <dbReference type="EMBL" id="MCV2883428.1"/>
    </source>
</evidence>
<dbReference type="EMBL" id="JAOWKX010000001">
    <property type="protein sequence ID" value="MCV2883428.1"/>
    <property type="molecule type" value="Genomic_DNA"/>
</dbReference>
<organism evidence="1 2">
    <name type="scientific">Fluctibacter corallii</name>
    <dbReference type="NCBI Taxonomy" id="2984329"/>
    <lineage>
        <taxon>Bacteria</taxon>
        <taxon>Pseudomonadati</taxon>
        <taxon>Pseudomonadota</taxon>
        <taxon>Gammaproteobacteria</taxon>
        <taxon>Alteromonadales</taxon>
        <taxon>Alteromonadaceae</taxon>
        <taxon>Fluctibacter</taxon>
    </lineage>
</organism>
<evidence type="ECO:0000313" key="2">
    <source>
        <dbReference type="Proteomes" id="UP001652504"/>
    </source>
</evidence>
<proteinExistence type="predicted"/>
<reference evidence="1 2" key="1">
    <citation type="submission" date="2022-10" db="EMBL/GenBank/DDBJ databases">
        <title>Aestuariibacter sp. AA17 isolated from Montipora capitata coral fragment.</title>
        <authorList>
            <person name="Emsley S.A."/>
            <person name="Pfannmuller K.M."/>
            <person name="Loughran R.M."/>
            <person name="Shlafstein M."/>
            <person name="Papke E."/>
            <person name="Saw J.H."/>
            <person name="Ushijima B."/>
            <person name="Videau P."/>
        </authorList>
    </citation>
    <scope>NUCLEOTIDE SEQUENCE [LARGE SCALE GENOMIC DNA]</scope>
    <source>
        <strain evidence="1 2">AA17</strain>
    </source>
</reference>
<keyword evidence="2" id="KW-1185">Reference proteome</keyword>
<sequence length="116" mass="13181">MKWTKLNHLVEQRIASSIRPRFANNSTAYDACSCGHAWLILDPKVVANLYTRASWNIPRKFDESNKNWVSKDPDLINGIATANSDELSNYGELSRQDAYQACWGFVHDLSIEHALV</sequence>
<dbReference type="Pfam" id="PF25753">
    <property type="entry name" value="SF0329"/>
    <property type="match status" value="1"/>
</dbReference>
<accession>A0ABT3A413</accession>
<gene>
    <name evidence="1" type="ORF">OE749_01785</name>
</gene>
<dbReference type="Proteomes" id="UP001652504">
    <property type="component" value="Unassembled WGS sequence"/>
</dbReference>
<comment type="caution">
    <text evidence="1">The sequence shown here is derived from an EMBL/GenBank/DDBJ whole genome shotgun (WGS) entry which is preliminary data.</text>
</comment>